<proteinExistence type="predicted"/>
<sequence>MHRRFPRLTSLTAAIDMKCWRFVSAPAGSPKPPSCGHASSSRGSKERAEPADGEQTPEKCCGAPGEEADSVRSSVQDNRLLAGVAEHEHSSCQIRFPPVLEGSPRQLAPLWPRSVPF</sequence>
<keyword evidence="3" id="KW-1185">Reference proteome</keyword>
<comment type="caution">
    <text evidence="2">The sequence shown here is derived from an EMBL/GenBank/DDBJ whole genome shotgun (WGS) entry which is preliminary data.</text>
</comment>
<organism evidence="2 3">
    <name type="scientific">Goodea atripinnis</name>
    <dbReference type="NCBI Taxonomy" id="208336"/>
    <lineage>
        <taxon>Eukaryota</taxon>
        <taxon>Metazoa</taxon>
        <taxon>Chordata</taxon>
        <taxon>Craniata</taxon>
        <taxon>Vertebrata</taxon>
        <taxon>Euteleostomi</taxon>
        <taxon>Actinopterygii</taxon>
        <taxon>Neopterygii</taxon>
        <taxon>Teleostei</taxon>
        <taxon>Neoteleostei</taxon>
        <taxon>Acanthomorphata</taxon>
        <taxon>Ovalentaria</taxon>
        <taxon>Atherinomorphae</taxon>
        <taxon>Cyprinodontiformes</taxon>
        <taxon>Goodeidae</taxon>
        <taxon>Goodea</taxon>
    </lineage>
</organism>
<protein>
    <submittedName>
        <fullName evidence="2">Uncharacterized protein</fullName>
    </submittedName>
</protein>
<accession>A0ABV0PQ07</accession>
<reference evidence="2 3" key="1">
    <citation type="submission" date="2021-06" db="EMBL/GenBank/DDBJ databases">
        <authorList>
            <person name="Palmer J.M."/>
        </authorList>
    </citation>
    <scope>NUCLEOTIDE SEQUENCE [LARGE SCALE GENOMIC DNA]</scope>
    <source>
        <strain evidence="2 3">GA_2019</strain>
        <tissue evidence="2">Muscle</tissue>
    </source>
</reference>
<feature type="region of interest" description="Disordered" evidence="1">
    <location>
        <begin position="26"/>
        <end position="69"/>
    </location>
</feature>
<name>A0ABV0PQ07_9TELE</name>
<dbReference type="EMBL" id="JAHRIO010081553">
    <property type="protein sequence ID" value="MEQ2185481.1"/>
    <property type="molecule type" value="Genomic_DNA"/>
</dbReference>
<evidence type="ECO:0000313" key="2">
    <source>
        <dbReference type="EMBL" id="MEQ2185481.1"/>
    </source>
</evidence>
<gene>
    <name evidence="2" type="ORF">GOODEAATRI_018578</name>
</gene>
<evidence type="ECO:0000313" key="3">
    <source>
        <dbReference type="Proteomes" id="UP001476798"/>
    </source>
</evidence>
<evidence type="ECO:0000256" key="1">
    <source>
        <dbReference type="SAM" id="MobiDB-lite"/>
    </source>
</evidence>
<dbReference type="Proteomes" id="UP001476798">
    <property type="component" value="Unassembled WGS sequence"/>
</dbReference>